<keyword evidence="3" id="KW-1133">Transmembrane helix</keyword>
<dbReference type="InterPro" id="IPR027417">
    <property type="entry name" value="P-loop_NTPase"/>
</dbReference>
<feature type="compositionally biased region" description="Polar residues" evidence="2">
    <location>
        <begin position="231"/>
        <end position="253"/>
    </location>
</feature>
<reference evidence="5" key="1">
    <citation type="journal article" date="2020" name="Fungal Divers.">
        <title>Resolving the Mortierellaceae phylogeny through synthesis of multi-gene phylogenetics and phylogenomics.</title>
        <authorList>
            <person name="Vandepol N."/>
            <person name="Liber J."/>
            <person name="Desiro A."/>
            <person name="Na H."/>
            <person name="Kennedy M."/>
            <person name="Barry K."/>
            <person name="Grigoriev I.V."/>
            <person name="Miller A.N."/>
            <person name="O'Donnell K."/>
            <person name="Stajich J.E."/>
            <person name="Bonito G."/>
        </authorList>
    </citation>
    <scope>NUCLEOTIDE SEQUENCE</scope>
    <source>
        <strain evidence="5">KOD948</strain>
    </source>
</reference>
<feature type="compositionally biased region" description="Polar residues" evidence="2">
    <location>
        <begin position="85"/>
        <end position="100"/>
    </location>
</feature>
<feature type="region of interest" description="Disordered" evidence="2">
    <location>
        <begin position="85"/>
        <end position="120"/>
    </location>
</feature>
<dbReference type="GO" id="GO:0005525">
    <property type="term" value="F:GTP binding"/>
    <property type="evidence" value="ECO:0007669"/>
    <property type="project" value="UniProtKB-KW"/>
</dbReference>
<evidence type="ECO:0000259" key="4">
    <source>
        <dbReference type="Pfam" id="PF00735"/>
    </source>
</evidence>
<accession>A0A9P6PSY2</accession>
<dbReference type="Gene3D" id="3.40.50.300">
    <property type="entry name" value="P-loop containing nucleotide triphosphate hydrolases"/>
    <property type="match status" value="1"/>
</dbReference>
<keyword evidence="6" id="KW-1185">Reference proteome</keyword>
<evidence type="ECO:0000313" key="5">
    <source>
        <dbReference type="EMBL" id="KAG0253376.1"/>
    </source>
</evidence>
<evidence type="ECO:0000256" key="1">
    <source>
        <dbReference type="RuleBase" id="RU004560"/>
    </source>
</evidence>
<keyword evidence="1" id="KW-0547">Nucleotide-binding</keyword>
<feature type="compositionally biased region" description="Low complexity" evidence="2">
    <location>
        <begin position="254"/>
        <end position="265"/>
    </location>
</feature>
<keyword evidence="3" id="KW-0812">Transmembrane</keyword>
<feature type="compositionally biased region" description="Polar residues" evidence="2">
    <location>
        <begin position="628"/>
        <end position="650"/>
    </location>
</feature>
<gene>
    <name evidence="5" type="ORF">BG011_006395</name>
</gene>
<keyword evidence="1" id="KW-0342">GTP-binding</keyword>
<dbReference type="EMBL" id="JAAAJA010000462">
    <property type="protein sequence ID" value="KAG0253376.1"/>
    <property type="molecule type" value="Genomic_DNA"/>
</dbReference>
<keyword evidence="3" id="KW-0472">Membrane</keyword>
<dbReference type="Pfam" id="PF00735">
    <property type="entry name" value="Septin"/>
    <property type="match status" value="1"/>
</dbReference>
<feature type="compositionally biased region" description="Polar residues" evidence="2">
    <location>
        <begin position="726"/>
        <end position="736"/>
    </location>
</feature>
<proteinExistence type="inferred from homology"/>
<dbReference type="AlphaFoldDB" id="A0A9P6PSY2"/>
<feature type="compositionally biased region" description="Polar residues" evidence="2">
    <location>
        <begin position="813"/>
        <end position="824"/>
    </location>
</feature>
<comment type="similarity">
    <text evidence="1">Belongs to the TRAFAC class TrmE-Era-EngA-EngB-Septin-like GTPase superfamily. Septin GTPase family.</text>
</comment>
<feature type="region of interest" description="Disordered" evidence="2">
    <location>
        <begin position="726"/>
        <end position="832"/>
    </location>
</feature>
<sequence length="882" mass="98237">MQRFTRAEDLTDLEGIGIQEHRSRSTSRDMYESIDTERTRRYIETHTTFLNSADTEGSGYIPNFSQRGVGYSALDYHVPMTDATASSTHSLSSQTATSRTPAHYPSSLAEDEGFTAPGTPHSFLSSPSLGYYSHASRPLSQTGFWVDQETSSLNLIMPSSAMFVKSREPTIEGEKLGFVKMMVTGQNRTWNSTLIRGMFKWDGIIANDFDDEFLQEQRLDSDSNISRMASETRGSIPVQNLHSSAGSQDSGTNESSGHAEGSSSSQGKWDQYHDPTEAIIEHFASSMILPSWARAGFDEQDIHQEILVKNICFVDTPGYNAFNNPDRAMDLVISYLSLQFQVTNEFFSRAALSDDSLGRFLANNSTGAHSHVDLCLYVIEGGLTEIDIQCMRRLQSWVNLVPVLLLPLTDSNTDSGSIDMGMRRQDLIQQLKEHEIEVFGMTMDDDGSPGPHPTNESLSLFSTAAVSDEDISPPPLSLDADPMQTRVASPPFIFHVIDSPDIDTSSQSVDANVQQLDVMPDGKEHVIRFVEEPSAASSSLSSSSTPAATAAAFDGQNDLDSLRQWAYVNHLAALRHRTTLKFLDWRRNLLATSVSSMNSSQELGSSRQRHHSFNQHGQVLYSYHPESNAGSRRNTVSTATTHSTPPSLSGIQLPLTPMELVSDLRARDQKRISERAVRMVETHGQVFGRILQEREEVWRRALENMEREQRIDFLVQELKRWATNVPLQDQQQSRPTLHTRDRTDSAGGSRVHTLGLGLGSGHSQDSGPLFRDAMSTDQLEHSRPSDGFTHRRNGRSRDARRRGTKVSRRSRQSNDQTCMDSSGVRNGDGTDGEGDPLGLGLWASRFFGTLGRRLYQFVVMVGMGSLATWIYTHFLERVTWIE</sequence>
<feature type="region of interest" description="Disordered" evidence="2">
    <location>
        <begin position="624"/>
        <end position="652"/>
    </location>
</feature>
<feature type="region of interest" description="Disordered" evidence="2">
    <location>
        <begin position="231"/>
        <end position="270"/>
    </location>
</feature>
<dbReference type="OrthoDB" id="4150765at2759"/>
<comment type="caution">
    <text evidence="5">The sequence shown here is derived from an EMBL/GenBank/DDBJ whole genome shotgun (WGS) entry which is preliminary data.</text>
</comment>
<dbReference type="InterPro" id="IPR030379">
    <property type="entry name" value="G_SEPTIN_dom"/>
</dbReference>
<organism evidence="5 6">
    <name type="scientific">Mortierella polycephala</name>
    <dbReference type="NCBI Taxonomy" id="41804"/>
    <lineage>
        <taxon>Eukaryota</taxon>
        <taxon>Fungi</taxon>
        <taxon>Fungi incertae sedis</taxon>
        <taxon>Mucoromycota</taxon>
        <taxon>Mortierellomycotina</taxon>
        <taxon>Mortierellomycetes</taxon>
        <taxon>Mortierellales</taxon>
        <taxon>Mortierellaceae</taxon>
        <taxon>Mortierella</taxon>
    </lineage>
</organism>
<name>A0A9P6PSY2_9FUNG</name>
<evidence type="ECO:0000313" key="6">
    <source>
        <dbReference type="Proteomes" id="UP000726737"/>
    </source>
</evidence>
<feature type="transmembrane region" description="Helical" evidence="3">
    <location>
        <begin position="854"/>
        <end position="872"/>
    </location>
</feature>
<evidence type="ECO:0000256" key="2">
    <source>
        <dbReference type="SAM" id="MobiDB-lite"/>
    </source>
</evidence>
<dbReference type="Proteomes" id="UP000726737">
    <property type="component" value="Unassembled WGS sequence"/>
</dbReference>
<protein>
    <recommendedName>
        <fullName evidence="4">Septin-type G domain-containing protein</fullName>
    </recommendedName>
</protein>
<evidence type="ECO:0000256" key="3">
    <source>
        <dbReference type="SAM" id="Phobius"/>
    </source>
</evidence>
<feature type="compositionally biased region" description="Basic residues" evidence="2">
    <location>
        <begin position="790"/>
        <end position="811"/>
    </location>
</feature>
<feature type="domain" description="Septin-type G" evidence="4">
    <location>
        <begin position="309"/>
        <end position="444"/>
    </location>
</feature>